<accession>A0A7W3YFB1</accession>
<evidence type="ECO:0000256" key="1">
    <source>
        <dbReference type="SAM" id="Coils"/>
    </source>
</evidence>
<proteinExistence type="predicted"/>
<protein>
    <submittedName>
        <fullName evidence="2">Uncharacterized protein</fullName>
    </submittedName>
</protein>
<gene>
    <name evidence="2" type="ORF">H4F99_11125</name>
</gene>
<dbReference type="EMBL" id="JACHTE010000007">
    <property type="protein sequence ID" value="MBB1089041.1"/>
    <property type="molecule type" value="Genomic_DNA"/>
</dbReference>
<feature type="coiled-coil region" evidence="1">
    <location>
        <begin position="31"/>
        <end position="58"/>
    </location>
</feature>
<evidence type="ECO:0000313" key="3">
    <source>
        <dbReference type="Proteomes" id="UP000552587"/>
    </source>
</evidence>
<reference evidence="2 3" key="1">
    <citation type="submission" date="2020-07" db="EMBL/GenBank/DDBJ databases">
        <authorList>
            <person name="Xu S."/>
            <person name="Li A."/>
        </authorList>
    </citation>
    <scope>NUCLEOTIDE SEQUENCE [LARGE SCALE GENOMIC DNA]</scope>
    <source>
        <strain evidence="2 3">SG-8</strain>
    </source>
</reference>
<keyword evidence="1" id="KW-0175">Coiled coil</keyword>
<organism evidence="2 3">
    <name type="scientific">Marilutibacter penaei</name>
    <dbReference type="NCBI Taxonomy" id="2759900"/>
    <lineage>
        <taxon>Bacteria</taxon>
        <taxon>Pseudomonadati</taxon>
        <taxon>Pseudomonadota</taxon>
        <taxon>Gammaproteobacteria</taxon>
        <taxon>Lysobacterales</taxon>
        <taxon>Lysobacteraceae</taxon>
        <taxon>Marilutibacter</taxon>
    </lineage>
</organism>
<dbReference type="Proteomes" id="UP000552587">
    <property type="component" value="Unassembled WGS sequence"/>
</dbReference>
<name>A0A7W3YFB1_9GAMM</name>
<dbReference type="AlphaFoldDB" id="A0A7W3YFB1"/>
<sequence length="119" mass="13452">MNPILLSCLLATLAVAVFMWVNRIARRQRAVRDILDAADALEDRLRTARAEIEAVAGSQDEDPVQEAMKEMLRHRLWLRDHGNAASLSELRGVREGIEVARARIERQLDRIDEARAPTA</sequence>
<evidence type="ECO:0000313" key="2">
    <source>
        <dbReference type="EMBL" id="MBB1089041.1"/>
    </source>
</evidence>
<keyword evidence="3" id="KW-1185">Reference proteome</keyword>
<dbReference type="RefSeq" id="WP_182669816.1">
    <property type="nucleotide sequence ID" value="NZ_JACHTE010000007.1"/>
</dbReference>
<comment type="caution">
    <text evidence="2">The sequence shown here is derived from an EMBL/GenBank/DDBJ whole genome shotgun (WGS) entry which is preliminary data.</text>
</comment>